<dbReference type="Pfam" id="PF00535">
    <property type="entry name" value="Glycos_transf_2"/>
    <property type="match status" value="1"/>
</dbReference>
<dbReference type="SUPFAM" id="SSF53448">
    <property type="entry name" value="Nucleotide-diphospho-sugar transferases"/>
    <property type="match status" value="1"/>
</dbReference>
<accession>A0A2G9XBP1</accession>
<comment type="caution">
    <text evidence="2">The sequence shown here is derived from an EMBL/GenBank/DDBJ whole genome shotgun (WGS) entry which is preliminary data.</text>
</comment>
<evidence type="ECO:0000313" key="3">
    <source>
        <dbReference type="Proteomes" id="UP000231388"/>
    </source>
</evidence>
<organism evidence="2 3">
    <name type="scientific">candidate division WWE3 bacterium CG23_combo_of_CG06-09_8_20_14_all_40_14</name>
    <dbReference type="NCBI Taxonomy" id="1975095"/>
    <lineage>
        <taxon>Bacteria</taxon>
        <taxon>Katanobacteria</taxon>
    </lineage>
</organism>
<evidence type="ECO:0000259" key="1">
    <source>
        <dbReference type="Pfam" id="PF00535"/>
    </source>
</evidence>
<reference evidence="2 3" key="1">
    <citation type="submission" date="2017-09" db="EMBL/GenBank/DDBJ databases">
        <title>Depth-based differentiation of microbial function through sediment-hosted aquifers and enrichment of novel symbionts in the deep terrestrial subsurface.</title>
        <authorList>
            <person name="Probst A.J."/>
            <person name="Ladd B."/>
            <person name="Jarett J.K."/>
            <person name="Geller-Mcgrath D.E."/>
            <person name="Sieber C.M."/>
            <person name="Emerson J.B."/>
            <person name="Anantharaman K."/>
            <person name="Thomas B.C."/>
            <person name="Malmstrom R."/>
            <person name="Stieglmeier M."/>
            <person name="Klingl A."/>
            <person name="Woyke T."/>
            <person name="Ryan C.M."/>
            <person name="Banfield J.F."/>
        </authorList>
    </citation>
    <scope>NUCLEOTIDE SEQUENCE [LARGE SCALE GENOMIC DNA]</scope>
    <source>
        <strain evidence="2">CG23_combo_of_CG06-09_8_20_14_all_40_14</strain>
    </source>
</reference>
<dbReference type="Gene3D" id="3.90.550.10">
    <property type="entry name" value="Spore Coat Polysaccharide Biosynthesis Protein SpsA, Chain A"/>
    <property type="match status" value="1"/>
</dbReference>
<sequence>MDLSVIVPCYKQESTIKQDLKNVLSALENTRFSYEVIAVVDGLLDKTYQRAKQINNQKLRVHGYKTNKGKGYAVRFGMARARGDFIAFIDSGMDIDPNGISLIMEHMYWYEADIMVGSKRHPASKLVYPFERRFFSVGLQYLQRFLFGLKLRDTQAGLKVFKREVLEKVLPRLIIKRWAFDIELLVVSRYLGYTRIFEAPIKVNWAENSFSSNWRSLVKFSWRFFVDMLGVFYRLNILDYYSDKSKRKWVYDKELEMRVNV</sequence>
<dbReference type="EMBL" id="PCQY01000032">
    <property type="protein sequence ID" value="PIP04376.1"/>
    <property type="molecule type" value="Genomic_DNA"/>
</dbReference>
<dbReference type="AlphaFoldDB" id="A0A2G9XBP1"/>
<evidence type="ECO:0000313" key="2">
    <source>
        <dbReference type="EMBL" id="PIP04376.1"/>
    </source>
</evidence>
<dbReference type="Proteomes" id="UP000231388">
    <property type="component" value="Unassembled WGS sequence"/>
</dbReference>
<dbReference type="PANTHER" id="PTHR10859:SF91">
    <property type="entry name" value="DOLICHYL-PHOSPHATE BETA-GLUCOSYLTRANSFERASE"/>
    <property type="match status" value="1"/>
</dbReference>
<protein>
    <recommendedName>
        <fullName evidence="1">Glycosyltransferase 2-like domain-containing protein</fullName>
    </recommendedName>
</protein>
<gene>
    <name evidence="2" type="ORF">COX53_02650</name>
</gene>
<dbReference type="InterPro" id="IPR029044">
    <property type="entry name" value="Nucleotide-diphossugar_trans"/>
</dbReference>
<proteinExistence type="predicted"/>
<feature type="domain" description="Glycosyltransferase 2-like" evidence="1">
    <location>
        <begin position="4"/>
        <end position="169"/>
    </location>
</feature>
<dbReference type="PANTHER" id="PTHR10859">
    <property type="entry name" value="GLYCOSYL TRANSFERASE"/>
    <property type="match status" value="1"/>
</dbReference>
<dbReference type="GO" id="GO:0006487">
    <property type="term" value="P:protein N-linked glycosylation"/>
    <property type="evidence" value="ECO:0007669"/>
    <property type="project" value="TreeGrafter"/>
</dbReference>
<dbReference type="InterPro" id="IPR001173">
    <property type="entry name" value="Glyco_trans_2-like"/>
</dbReference>
<name>A0A2G9XBP1_UNCKA</name>